<keyword evidence="2" id="KW-0732">Signal</keyword>
<feature type="signal peptide" evidence="2">
    <location>
        <begin position="1"/>
        <end position="22"/>
    </location>
</feature>
<reference evidence="3 4" key="1">
    <citation type="journal article" date="2010" name="Stand. Genomic Sci.">
        <title>Complete genome sequence of Haliangium ochraceum type strain (SMP-2).</title>
        <authorList>
            <consortium name="US DOE Joint Genome Institute (JGI-PGF)"/>
            <person name="Ivanova N."/>
            <person name="Daum C."/>
            <person name="Lang E."/>
            <person name="Abt B."/>
            <person name="Kopitz M."/>
            <person name="Saunders E."/>
            <person name="Lapidus A."/>
            <person name="Lucas S."/>
            <person name="Glavina Del Rio T."/>
            <person name="Nolan M."/>
            <person name="Tice H."/>
            <person name="Copeland A."/>
            <person name="Cheng J.F."/>
            <person name="Chen F."/>
            <person name="Bruce D."/>
            <person name="Goodwin L."/>
            <person name="Pitluck S."/>
            <person name="Mavromatis K."/>
            <person name="Pati A."/>
            <person name="Mikhailova N."/>
            <person name="Chen A."/>
            <person name="Palaniappan K."/>
            <person name="Land M."/>
            <person name="Hauser L."/>
            <person name="Chang Y.J."/>
            <person name="Jeffries C.D."/>
            <person name="Detter J.C."/>
            <person name="Brettin T."/>
            <person name="Rohde M."/>
            <person name="Goker M."/>
            <person name="Bristow J."/>
            <person name="Markowitz V."/>
            <person name="Eisen J.A."/>
            <person name="Hugenholtz P."/>
            <person name="Kyrpides N.C."/>
            <person name="Klenk H.P."/>
        </authorList>
    </citation>
    <scope>NUCLEOTIDE SEQUENCE [LARGE SCALE GENOMIC DNA]</scope>
    <source>
        <strain evidence="4">DSM 14365 / CIP 107738 / JCM 11303 / AJ 13395 / SMP-2</strain>
    </source>
</reference>
<dbReference type="EMBL" id="CP001804">
    <property type="protein sequence ID" value="ACY15699.1"/>
    <property type="molecule type" value="Genomic_DNA"/>
</dbReference>
<organism evidence="3 4">
    <name type="scientific">Haliangium ochraceum (strain DSM 14365 / JCM 11303 / SMP-2)</name>
    <dbReference type="NCBI Taxonomy" id="502025"/>
    <lineage>
        <taxon>Bacteria</taxon>
        <taxon>Pseudomonadati</taxon>
        <taxon>Myxococcota</taxon>
        <taxon>Polyangia</taxon>
        <taxon>Haliangiales</taxon>
        <taxon>Kofleriaceae</taxon>
        <taxon>Haliangium</taxon>
    </lineage>
</organism>
<dbReference type="InterPro" id="IPR018736">
    <property type="entry name" value="DUF2279_periplasmic_lipo"/>
</dbReference>
<protein>
    <recommendedName>
        <fullName evidence="5">DUF2279 domain-containing protein</fullName>
    </recommendedName>
</protein>
<evidence type="ECO:0000256" key="1">
    <source>
        <dbReference type="SAM" id="MobiDB-lite"/>
    </source>
</evidence>
<evidence type="ECO:0000313" key="3">
    <source>
        <dbReference type="EMBL" id="ACY15699.1"/>
    </source>
</evidence>
<evidence type="ECO:0000256" key="2">
    <source>
        <dbReference type="SAM" id="SignalP"/>
    </source>
</evidence>
<dbReference type="KEGG" id="hoh:Hoch_3197"/>
<sequence>MSWFRFPLVASLLLPPLLFASAQPAAGQPAAFPLEDDAAVALPPLPGIPLLPSTAVVALPPQPQPPPAPVSLALAAEGEANVTTASAETSADFDDDVEGEGEGEGESGLTTGKIVSASIIGGIHATLYTWAYFAWYRPRTKYDELTFIDEGWFGPGTYAGGADKLGHFYSNYLFVRGTVGVLEAGGWERKWALPASLALTLSFFTAIEIKDGYHKGFGFSLQDITANLSGNALAALLLAVPAIDRAIDLRIEYLPSKAFRDELRMGGVDAAEDYTGQSFVLAFHLGSIEPLRRSRYLGWTQYVDVVGGYQARNYKPAPADPSAELPTQELYFGLALDMQAVMRAWDRSVSSPGWSNAIDTTRAIFEFVQVPYTTLELVDAERVNPPVTDESSAGLRW</sequence>
<feature type="chain" id="PRO_5003010869" description="DUF2279 domain-containing protein" evidence="2">
    <location>
        <begin position="23"/>
        <end position="397"/>
    </location>
</feature>
<gene>
    <name evidence="3" type="ordered locus">Hoch_3197</name>
</gene>
<dbReference type="Proteomes" id="UP000001880">
    <property type="component" value="Chromosome"/>
</dbReference>
<accession>D0LSK0</accession>
<keyword evidence="4" id="KW-1185">Reference proteome</keyword>
<dbReference type="AlphaFoldDB" id="D0LSK0"/>
<dbReference type="STRING" id="502025.Hoch_3197"/>
<dbReference type="Pfam" id="PF10043">
    <property type="entry name" value="DUF2279"/>
    <property type="match status" value="1"/>
</dbReference>
<feature type="region of interest" description="Disordered" evidence="1">
    <location>
        <begin position="84"/>
        <end position="108"/>
    </location>
</feature>
<proteinExistence type="predicted"/>
<dbReference type="OrthoDB" id="8903620at2"/>
<dbReference type="HOGENOM" id="CLU_694021_0_0_7"/>
<evidence type="ECO:0000313" key="4">
    <source>
        <dbReference type="Proteomes" id="UP000001880"/>
    </source>
</evidence>
<name>D0LSK0_HALO1</name>
<feature type="compositionally biased region" description="Acidic residues" evidence="1">
    <location>
        <begin position="91"/>
        <end position="105"/>
    </location>
</feature>
<dbReference type="eggNOG" id="COG5544">
    <property type="taxonomic scope" value="Bacteria"/>
</dbReference>
<evidence type="ECO:0008006" key="5">
    <source>
        <dbReference type="Google" id="ProtNLM"/>
    </source>
</evidence>
<dbReference type="RefSeq" id="WP_012828299.1">
    <property type="nucleotide sequence ID" value="NC_013440.1"/>
</dbReference>